<protein>
    <submittedName>
        <fullName evidence="2">Uncharacterized protein</fullName>
    </submittedName>
</protein>
<organism evidence="2">
    <name type="scientific">Rhizophora mucronata</name>
    <name type="common">Asiatic mangrove</name>
    <dbReference type="NCBI Taxonomy" id="61149"/>
    <lineage>
        <taxon>Eukaryota</taxon>
        <taxon>Viridiplantae</taxon>
        <taxon>Streptophyta</taxon>
        <taxon>Embryophyta</taxon>
        <taxon>Tracheophyta</taxon>
        <taxon>Spermatophyta</taxon>
        <taxon>Magnoliopsida</taxon>
        <taxon>eudicotyledons</taxon>
        <taxon>Gunneridae</taxon>
        <taxon>Pentapetalae</taxon>
        <taxon>rosids</taxon>
        <taxon>fabids</taxon>
        <taxon>Malpighiales</taxon>
        <taxon>Rhizophoraceae</taxon>
        <taxon>Rhizophora</taxon>
    </lineage>
</organism>
<dbReference type="AlphaFoldDB" id="A0A2P2QKH0"/>
<reference evidence="2" key="1">
    <citation type="submission" date="2018-02" db="EMBL/GenBank/DDBJ databases">
        <title>Rhizophora mucronata_Transcriptome.</title>
        <authorList>
            <person name="Meera S.P."/>
            <person name="Sreeshan A."/>
            <person name="Augustine A."/>
        </authorList>
    </citation>
    <scope>NUCLEOTIDE SEQUENCE</scope>
    <source>
        <tissue evidence="2">Leaf</tissue>
    </source>
</reference>
<proteinExistence type="predicted"/>
<sequence>MSCVPSANIRSEEVHKQSTDDSETMHMPVKSDYLHCNAYTIVL</sequence>
<name>A0A2P2QKH0_RHIMU</name>
<dbReference type="EMBL" id="GGEC01086997">
    <property type="protein sequence ID" value="MBX67481.1"/>
    <property type="molecule type" value="Transcribed_RNA"/>
</dbReference>
<feature type="compositionally biased region" description="Basic and acidic residues" evidence="1">
    <location>
        <begin position="10"/>
        <end position="19"/>
    </location>
</feature>
<evidence type="ECO:0000256" key="1">
    <source>
        <dbReference type="SAM" id="MobiDB-lite"/>
    </source>
</evidence>
<feature type="region of interest" description="Disordered" evidence="1">
    <location>
        <begin position="1"/>
        <end position="27"/>
    </location>
</feature>
<accession>A0A2P2QKH0</accession>
<evidence type="ECO:0000313" key="2">
    <source>
        <dbReference type="EMBL" id="MBX67481.1"/>
    </source>
</evidence>